<evidence type="ECO:0000313" key="1">
    <source>
        <dbReference type="EMBL" id="KAF7124405.1"/>
    </source>
</evidence>
<reference evidence="1" key="1">
    <citation type="submission" date="2019-11" db="EMBL/GenBank/DDBJ databases">
        <authorList>
            <person name="Liu Y."/>
            <person name="Hou J."/>
            <person name="Li T.-Q."/>
            <person name="Guan C.-H."/>
            <person name="Wu X."/>
            <person name="Wu H.-Z."/>
            <person name="Ling F."/>
            <person name="Zhang R."/>
            <person name="Shi X.-G."/>
            <person name="Ren J.-P."/>
            <person name="Chen E.-F."/>
            <person name="Sun J.-M."/>
        </authorList>
    </citation>
    <scope>NUCLEOTIDE SEQUENCE</scope>
    <source>
        <strain evidence="1">Adult_tree_wgs_1</strain>
        <tissue evidence="1">Leaves</tissue>
    </source>
</reference>
<gene>
    <name evidence="1" type="ORF">RHSIM_Rhsim12G0156700</name>
</gene>
<dbReference type="Proteomes" id="UP000626092">
    <property type="component" value="Unassembled WGS sequence"/>
</dbReference>
<sequence length="106" mass="11615">MKVVEDGMLECFPTTPITNENQLGVLDIVICSVLGSNKAIEEVIGVKLIDPERNPLVFCMARSCTCGGLGDDTNLRPETENLVSKFLQLREIIWVYDENGGGIVES</sequence>
<dbReference type="AlphaFoldDB" id="A0A834G3X7"/>
<accession>A0A834G3X7</accession>
<organism evidence="1 2">
    <name type="scientific">Rhododendron simsii</name>
    <name type="common">Sims's rhododendron</name>
    <dbReference type="NCBI Taxonomy" id="118357"/>
    <lineage>
        <taxon>Eukaryota</taxon>
        <taxon>Viridiplantae</taxon>
        <taxon>Streptophyta</taxon>
        <taxon>Embryophyta</taxon>
        <taxon>Tracheophyta</taxon>
        <taxon>Spermatophyta</taxon>
        <taxon>Magnoliopsida</taxon>
        <taxon>eudicotyledons</taxon>
        <taxon>Gunneridae</taxon>
        <taxon>Pentapetalae</taxon>
        <taxon>asterids</taxon>
        <taxon>Ericales</taxon>
        <taxon>Ericaceae</taxon>
        <taxon>Ericoideae</taxon>
        <taxon>Rhodoreae</taxon>
        <taxon>Rhododendron</taxon>
    </lineage>
</organism>
<comment type="caution">
    <text evidence="1">The sequence shown here is derived from an EMBL/GenBank/DDBJ whole genome shotgun (WGS) entry which is preliminary data.</text>
</comment>
<keyword evidence="2" id="KW-1185">Reference proteome</keyword>
<dbReference type="OrthoDB" id="4951845at2759"/>
<dbReference type="EMBL" id="WJXA01000012">
    <property type="protein sequence ID" value="KAF7124405.1"/>
    <property type="molecule type" value="Genomic_DNA"/>
</dbReference>
<dbReference type="Gene3D" id="1.20.1050.10">
    <property type="match status" value="1"/>
</dbReference>
<protein>
    <submittedName>
        <fullName evidence="1">Uncharacterized protein</fullName>
    </submittedName>
</protein>
<proteinExistence type="predicted"/>
<name>A0A834G3X7_RHOSS</name>
<evidence type="ECO:0000313" key="2">
    <source>
        <dbReference type="Proteomes" id="UP000626092"/>
    </source>
</evidence>